<dbReference type="EMBL" id="BSEV01000001">
    <property type="protein sequence ID" value="GLK06754.1"/>
    <property type="molecule type" value="Genomic_DNA"/>
</dbReference>
<protein>
    <recommendedName>
        <fullName evidence="3">Tryptophan synthase beta chain-like PALP domain-containing protein</fullName>
    </recommendedName>
</protein>
<dbReference type="SUPFAM" id="SSF53686">
    <property type="entry name" value="Tryptophan synthase beta subunit-like PLP-dependent enzymes"/>
    <property type="match status" value="1"/>
</dbReference>
<evidence type="ECO:0000313" key="1">
    <source>
        <dbReference type="EMBL" id="GLK06754.1"/>
    </source>
</evidence>
<proteinExistence type="predicted"/>
<dbReference type="Gene3D" id="3.40.50.1100">
    <property type="match status" value="1"/>
</dbReference>
<sequence length="195" mass="21235">MVAEDLRHLGIVEPHGVDRVDRRRQQYRTDVGRSHAARPHGFADRTIAELGQAEWALSIMTQAELGEDLDLLGVTVLDFGERDGVAVRYPIPAVLDDLLKVADDAVLVRETSIVAGMRTLLEHAGLVVEPPAPLGVAAVLEDPDRFVGRRMVTIICGGNVDLDDCRRWVLPQGPWGGRGEPLSGGFLSPWPPPVT</sequence>
<reference evidence="1" key="2">
    <citation type="submission" date="2023-01" db="EMBL/GenBank/DDBJ databases">
        <authorList>
            <person name="Sun Q."/>
            <person name="Evtushenko L."/>
        </authorList>
    </citation>
    <scope>NUCLEOTIDE SEQUENCE</scope>
    <source>
        <strain evidence="1">VKM Ac-2007</strain>
    </source>
</reference>
<evidence type="ECO:0008006" key="3">
    <source>
        <dbReference type="Google" id="ProtNLM"/>
    </source>
</evidence>
<organism evidence="1 2">
    <name type="scientific">Streptosporangium carneum</name>
    <dbReference type="NCBI Taxonomy" id="47481"/>
    <lineage>
        <taxon>Bacteria</taxon>
        <taxon>Bacillati</taxon>
        <taxon>Actinomycetota</taxon>
        <taxon>Actinomycetes</taxon>
        <taxon>Streptosporangiales</taxon>
        <taxon>Streptosporangiaceae</taxon>
        <taxon>Streptosporangium</taxon>
    </lineage>
</organism>
<name>A0A9W6HWN3_9ACTN</name>
<dbReference type="AlphaFoldDB" id="A0A9W6HWN3"/>
<dbReference type="InterPro" id="IPR036052">
    <property type="entry name" value="TrpB-like_PALP_sf"/>
</dbReference>
<evidence type="ECO:0000313" key="2">
    <source>
        <dbReference type="Proteomes" id="UP001143474"/>
    </source>
</evidence>
<comment type="caution">
    <text evidence="1">The sequence shown here is derived from an EMBL/GenBank/DDBJ whole genome shotgun (WGS) entry which is preliminary data.</text>
</comment>
<reference evidence="1" key="1">
    <citation type="journal article" date="2014" name="Int. J. Syst. Evol. Microbiol.">
        <title>Complete genome sequence of Corynebacterium casei LMG S-19264T (=DSM 44701T), isolated from a smear-ripened cheese.</title>
        <authorList>
            <consortium name="US DOE Joint Genome Institute (JGI-PGF)"/>
            <person name="Walter F."/>
            <person name="Albersmeier A."/>
            <person name="Kalinowski J."/>
            <person name="Ruckert C."/>
        </authorList>
    </citation>
    <scope>NUCLEOTIDE SEQUENCE</scope>
    <source>
        <strain evidence="1">VKM Ac-2007</strain>
    </source>
</reference>
<accession>A0A9W6HWN3</accession>
<gene>
    <name evidence="1" type="ORF">GCM10017600_01590</name>
</gene>
<dbReference type="GO" id="GO:1901605">
    <property type="term" value="P:alpha-amino acid metabolic process"/>
    <property type="evidence" value="ECO:0007669"/>
    <property type="project" value="UniProtKB-ARBA"/>
</dbReference>
<dbReference type="Proteomes" id="UP001143474">
    <property type="component" value="Unassembled WGS sequence"/>
</dbReference>
<keyword evidence="2" id="KW-1185">Reference proteome</keyword>